<dbReference type="SUPFAM" id="SSF90123">
    <property type="entry name" value="ABC transporter transmembrane region"/>
    <property type="match status" value="1"/>
</dbReference>
<proteinExistence type="predicted"/>
<evidence type="ECO:0000259" key="8">
    <source>
        <dbReference type="PROSITE" id="PS50893"/>
    </source>
</evidence>
<gene>
    <name evidence="10" type="ORF">QFZ46_002869</name>
</gene>
<dbReference type="InterPro" id="IPR039421">
    <property type="entry name" value="Type_1_exporter"/>
</dbReference>
<dbReference type="InterPro" id="IPR003593">
    <property type="entry name" value="AAA+_ATPase"/>
</dbReference>
<keyword evidence="3" id="KW-0547">Nucleotide-binding</keyword>
<evidence type="ECO:0000256" key="2">
    <source>
        <dbReference type="ARBA" id="ARBA00022692"/>
    </source>
</evidence>
<dbReference type="PANTHER" id="PTHR24221:SF654">
    <property type="entry name" value="ATP-BINDING CASSETTE SUB-FAMILY B MEMBER 6"/>
    <property type="match status" value="1"/>
</dbReference>
<dbReference type="Pfam" id="PF00005">
    <property type="entry name" value="ABC_tran"/>
    <property type="match status" value="1"/>
</dbReference>
<dbReference type="Proteomes" id="UP001239085">
    <property type="component" value="Unassembled WGS sequence"/>
</dbReference>
<dbReference type="Pfam" id="PF00664">
    <property type="entry name" value="ABC_membrane"/>
    <property type="match status" value="1"/>
</dbReference>
<dbReference type="InterPro" id="IPR027417">
    <property type="entry name" value="P-loop_NTPase"/>
</dbReference>
<keyword evidence="5 7" id="KW-1133">Transmembrane helix</keyword>
<evidence type="ECO:0000256" key="4">
    <source>
        <dbReference type="ARBA" id="ARBA00022840"/>
    </source>
</evidence>
<protein>
    <submittedName>
        <fullName evidence="10">ATP-binding cassette subfamily C protein CydC</fullName>
    </submittedName>
</protein>
<feature type="transmembrane region" description="Helical" evidence="7">
    <location>
        <begin position="159"/>
        <end position="180"/>
    </location>
</feature>
<dbReference type="PROSITE" id="PS00211">
    <property type="entry name" value="ABC_TRANSPORTER_1"/>
    <property type="match status" value="1"/>
</dbReference>
<dbReference type="PANTHER" id="PTHR24221">
    <property type="entry name" value="ATP-BINDING CASSETTE SUB-FAMILY B"/>
    <property type="match status" value="1"/>
</dbReference>
<evidence type="ECO:0000259" key="9">
    <source>
        <dbReference type="PROSITE" id="PS50929"/>
    </source>
</evidence>
<dbReference type="RefSeq" id="WP_307362730.1">
    <property type="nucleotide sequence ID" value="NZ_JAUSXK010000001.1"/>
</dbReference>
<comment type="subcellular location">
    <subcellularLocation>
        <location evidence="1">Cell membrane</location>
        <topology evidence="1">Multi-pass membrane protein</topology>
    </subcellularLocation>
</comment>
<keyword evidence="4 10" id="KW-0067">ATP-binding</keyword>
<feature type="transmembrane region" description="Helical" evidence="7">
    <location>
        <begin position="247"/>
        <end position="268"/>
    </location>
</feature>
<evidence type="ECO:0000256" key="3">
    <source>
        <dbReference type="ARBA" id="ARBA00022741"/>
    </source>
</evidence>
<evidence type="ECO:0000256" key="5">
    <source>
        <dbReference type="ARBA" id="ARBA00022989"/>
    </source>
</evidence>
<dbReference type="PROSITE" id="PS50929">
    <property type="entry name" value="ABC_TM1F"/>
    <property type="match status" value="1"/>
</dbReference>
<dbReference type="EMBL" id="JAUSXK010000001">
    <property type="protein sequence ID" value="MDQ0644709.1"/>
    <property type="molecule type" value="Genomic_DNA"/>
</dbReference>
<evidence type="ECO:0000256" key="7">
    <source>
        <dbReference type="SAM" id="Phobius"/>
    </source>
</evidence>
<dbReference type="PROSITE" id="PS50893">
    <property type="entry name" value="ABC_TRANSPORTER_2"/>
    <property type="match status" value="1"/>
</dbReference>
<dbReference type="SMART" id="SM00382">
    <property type="entry name" value="AAA"/>
    <property type="match status" value="1"/>
</dbReference>
<keyword evidence="11" id="KW-1185">Reference proteome</keyword>
<feature type="transmembrane region" description="Helical" evidence="7">
    <location>
        <begin position="54"/>
        <end position="73"/>
    </location>
</feature>
<organism evidence="10 11">
    <name type="scientific">Microbacterium murale</name>
    <dbReference type="NCBI Taxonomy" id="1081040"/>
    <lineage>
        <taxon>Bacteria</taxon>
        <taxon>Bacillati</taxon>
        <taxon>Actinomycetota</taxon>
        <taxon>Actinomycetes</taxon>
        <taxon>Micrococcales</taxon>
        <taxon>Microbacteriaceae</taxon>
        <taxon>Microbacterium</taxon>
    </lineage>
</organism>
<dbReference type="Gene3D" id="3.40.50.300">
    <property type="entry name" value="P-loop containing nucleotide triphosphate hydrolases"/>
    <property type="match status" value="1"/>
</dbReference>
<evidence type="ECO:0000256" key="6">
    <source>
        <dbReference type="ARBA" id="ARBA00023136"/>
    </source>
</evidence>
<dbReference type="InterPro" id="IPR003439">
    <property type="entry name" value="ABC_transporter-like_ATP-bd"/>
</dbReference>
<sequence length="559" mass="58829">MKAIRRLLPVIATHRGRFIETVLWSIVVQGAILAITLGLAVVVGRVITGAGDDLPSFAVVLSLLCVVVAASTWRESWVSHDLAYRLIGVLRGRVFTSLRRALPSRRRQRRTGDLVSTLVTDIETLEWLYAHTVAQTLSAVLVLSASAAVSSAINPALLAVWLPLLVVGVAVPLCTARIAARNGAALASGAGRVRSELLDTMRGLRELRGADALEARMDHISDEVRALARIQIREASRVGMERGIADLTLAAAAIGAVGIALFAGAHLAPADIPLAVAVSVAGLGPAAQIIDLLRGAGMLRASAERIVEAFDEPASTAVLSPTAEPREEKGLVFDGVGFSYDGTTAVLDRLDMHVRPGETVALIGPSGAGKTTAARLVLRLWDPDAGAVRVDGIDIRSLADRDLRRLVAVVPQSSPLLRGTIRSNIALGQPDATQQSIRRAAAAAGLLAVESTLPLGLETPIGEHGTGLSGGQRARVAIARALLRDPRVLVLDEATASLDPEADEAILELLRHDEDRAILLIAHRAATIAAADRQVRLGSRRIDLADPEVTPAGRPSPSP</sequence>
<keyword evidence="2 7" id="KW-0812">Transmembrane</keyword>
<dbReference type="InterPro" id="IPR011527">
    <property type="entry name" value="ABC1_TM_dom"/>
</dbReference>
<accession>A0ABU0PDK0</accession>
<evidence type="ECO:0000256" key="1">
    <source>
        <dbReference type="ARBA" id="ARBA00004651"/>
    </source>
</evidence>
<evidence type="ECO:0000313" key="11">
    <source>
        <dbReference type="Proteomes" id="UP001239085"/>
    </source>
</evidence>
<feature type="transmembrane region" description="Helical" evidence="7">
    <location>
        <begin position="133"/>
        <end position="153"/>
    </location>
</feature>
<dbReference type="InterPro" id="IPR017871">
    <property type="entry name" value="ABC_transporter-like_CS"/>
</dbReference>
<dbReference type="Gene3D" id="1.20.1560.10">
    <property type="entry name" value="ABC transporter type 1, transmembrane domain"/>
    <property type="match status" value="1"/>
</dbReference>
<evidence type="ECO:0000313" key="10">
    <source>
        <dbReference type="EMBL" id="MDQ0644709.1"/>
    </source>
</evidence>
<feature type="domain" description="ABC transporter" evidence="8">
    <location>
        <begin position="331"/>
        <end position="556"/>
    </location>
</feature>
<keyword evidence="6 7" id="KW-0472">Membrane</keyword>
<dbReference type="GO" id="GO:0005524">
    <property type="term" value="F:ATP binding"/>
    <property type="evidence" value="ECO:0007669"/>
    <property type="project" value="UniProtKB-KW"/>
</dbReference>
<dbReference type="InterPro" id="IPR036640">
    <property type="entry name" value="ABC1_TM_sf"/>
</dbReference>
<reference evidence="10 11" key="1">
    <citation type="submission" date="2023-07" db="EMBL/GenBank/DDBJ databases">
        <title>Comparative genomics of wheat-associated soil bacteria to identify genetic determinants of phenazine resistance.</title>
        <authorList>
            <person name="Mouncey N."/>
        </authorList>
    </citation>
    <scope>NUCLEOTIDE SEQUENCE [LARGE SCALE GENOMIC DNA]</scope>
    <source>
        <strain evidence="10 11">W2I7</strain>
    </source>
</reference>
<name>A0ABU0PDK0_9MICO</name>
<comment type="caution">
    <text evidence="10">The sequence shown here is derived from an EMBL/GenBank/DDBJ whole genome shotgun (WGS) entry which is preliminary data.</text>
</comment>
<feature type="domain" description="ABC transmembrane type-1" evidence="9">
    <location>
        <begin position="22"/>
        <end position="298"/>
    </location>
</feature>
<feature type="transmembrane region" description="Helical" evidence="7">
    <location>
        <begin position="21"/>
        <end position="48"/>
    </location>
</feature>
<dbReference type="SUPFAM" id="SSF52540">
    <property type="entry name" value="P-loop containing nucleoside triphosphate hydrolases"/>
    <property type="match status" value="1"/>
</dbReference>